<feature type="domain" description="C-type lectin" evidence="2">
    <location>
        <begin position="1"/>
        <end position="94"/>
    </location>
</feature>
<gene>
    <name evidence="3" type="ORF">CHS0354_006572</name>
</gene>
<dbReference type="InterPro" id="IPR016187">
    <property type="entry name" value="CTDL_fold"/>
</dbReference>
<dbReference type="InterPro" id="IPR050111">
    <property type="entry name" value="C-type_lectin/snaclec_domain"/>
</dbReference>
<dbReference type="Proteomes" id="UP001195483">
    <property type="component" value="Unassembled WGS sequence"/>
</dbReference>
<dbReference type="PROSITE" id="PS50041">
    <property type="entry name" value="C_TYPE_LECTIN_2"/>
    <property type="match status" value="1"/>
</dbReference>
<dbReference type="PANTHER" id="PTHR22803">
    <property type="entry name" value="MANNOSE, PHOSPHOLIPASE, LECTIN RECEPTOR RELATED"/>
    <property type="match status" value="1"/>
</dbReference>
<dbReference type="PROSITE" id="PS00615">
    <property type="entry name" value="C_TYPE_LECTIN_1"/>
    <property type="match status" value="1"/>
</dbReference>
<keyword evidence="4" id="KW-1185">Reference proteome</keyword>
<dbReference type="SUPFAM" id="SSF56436">
    <property type="entry name" value="C-type lectin-like"/>
    <property type="match status" value="1"/>
</dbReference>
<dbReference type="Gene3D" id="3.10.100.10">
    <property type="entry name" value="Mannose-Binding Protein A, subunit A"/>
    <property type="match status" value="1"/>
</dbReference>
<dbReference type="EMBL" id="JAEAOA010000451">
    <property type="protein sequence ID" value="KAK3607972.1"/>
    <property type="molecule type" value="Genomic_DNA"/>
</dbReference>
<dbReference type="InterPro" id="IPR018378">
    <property type="entry name" value="C-type_lectin_CS"/>
</dbReference>
<reference evidence="3" key="1">
    <citation type="journal article" date="2021" name="Genome Biol. Evol.">
        <title>A High-Quality Reference Genome for a Parasitic Bivalve with Doubly Uniparental Inheritance (Bivalvia: Unionida).</title>
        <authorList>
            <person name="Smith C.H."/>
        </authorList>
    </citation>
    <scope>NUCLEOTIDE SEQUENCE</scope>
    <source>
        <strain evidence="3">CHS0354</strain>
    </source>
</reference>
<dbReference type="InterPro" id="IPR001304">
    <property type="entry name" value="C-type_lectin-like"/>
</dbReference>
<proteinExistence type="predicted"/>
<comment type="caution">
    <text evidence="3">The sequence shown here is derived from an EMBL/GenBank/DDBJ whole genome shotgun (WGS) entry which is preliminary data.</text>
</comment>
<reference evidence="3" key="2">
    <citation type="journal article" date="2021" name="Genome Biol. Evol.">
        <title>Developing a high-quality reference genome for a parasitic bivalve with doubly uniparental inheritance (Bivalvia: Unionida).</title>
        <authorList>
            <person name="Smith C.H."/>
        </authorList>
    </citation>
    <scope>NUCLEOTIDE SEQUENCE</scope>
    <source>
        <strain evidence="3">CHS0354</strain>
        <tissue evidence="3">Mantle</tissue>
    </source>
</reference>
<dbReference type="Pfam" id="PF00059">
    <property type="entry name" value="Lectin_C"/>
    <property type="match status" value="1"/>
</dbReference>
<evidence type="ECO:0000259" key="2">
    <source>
        <dbReference type="PROSITE" id="PS50041"/>
    </source>
</evidence>
<keyword evidence="1" id="KW-1015">Disulfide bond</keyword>
<protein>
    <recommendedName>
        <fullName evidence="2">C-type lectin domain-containing protein</fullName>
    </recommendedName>
</protein>
<reference evidence="3" key="3">
    <citation type="submission" date="2023-05" db="EMBL/GenBank/DDBJ databases">
        <authorList>
            <person name="Smith C.H."/>
        </authorList>
    </citation>
    <scope>NUCLEOTIDE SEQUENCE</scope>
    <source>
        <strain evidence="3">CHS0354</strain>
        <tissue evidence="3">Mantle</tissue>
    </source>
</reference>
<dbReference type="AlphaFoldDB" id="A0AAE0TCP9"/>
<organism evidence="3 4">
    <name type="scientific">Potamilus streckersoni</name>
    <dbReference type="NCBI Taxonomy" id="2493646"/>
    <lineage>
        <taxon>Eukaryota</taxon>
        <taxon>Metazoa</taxon>
        <taxon>Spiralia</taxon>
        <taxon>Lophotrochozoa</taxon>
        <taxon>Mollusca</taxon>
        <taxon>Bivalvia</taxon>
        <taxon>Autobranchia</taxon>
        <taxon>Heteroconchia</taxon>
        <taxon>Palaeoheterodonta</taxon>
        <taxon>Unionida</taxon>
        <taxon>Unionoidea</taxon>
        <taxon>Unionidae</taxon>
        <taxon>Ambleminae</taxon>
        <taxon>Lampsilini</taxon>
        <taxon>Potamilus</taxon>
    </lineage>
</organism>
<accession>A0AAE0TCP9</accession>
<evidence type="ECO:0000313" key="3">
    <source>
        <dbReference type="EMBL" id="KAK3607972.1"/>
    </source>
</evidence>
<sequence length="101" mass="11700">GSMLVIIESVEEQNFITEQMKKTKFSMNGLWMGSNNLHPEAQRTWANGNKFTYQNWASGEPNGHLEEENCAEIYTFDGKWNDRSCAHRTGYICENSRTFQN</sequence>
<evidence type="ECO:0000313" key="4">
    <source>
        <dbReference type="Proteomes" id="UP001195483"/>
    </source>
</evidence>
<name>A0AAE0TCP9_9BIVA</name>
<feature type="non-terminal residue" evidence="3">
    <location>
        <position position="101"/>
    </location>
</feature>
<dbReference type="InterPro" id="IPR016186">
    <property type="entry name" value="C-type_lectin-like/link_sf"/>
</dbReference>
<dbReference type="CDD" id="cd00037">
    <property type="entry name" value="CLECT"/>
    <property type="match status" value="1"/>
</dbReference>
<dbReference type="SMART" id="SM00034">
    <property type="entry name" value="CLECT"/>
    <property type="match status" value="1"/>
</dbReference>
<evidence type="ECO:0000256" key="1">
    <source>
        <dbReference type="ARBA" id="ARBA00023157"/>
    </source>
</evidence>